<keyword evidence="1" id="KW-0812">Transmembrane</keyword>
<dbReference type="OrthoDB" id="9812349at2"/>
<dbReference type="RefSeq" id="WP_013444409.1">
    <property type="nucleotide sequence ID" value="NC_014734.1"/>
</dbReference>
<accession>E4T2U6</accession>
<feature type="transmembrane region" description="Helical" evidence="1">
    <location>
        <begin position="79"/>
        <end position="97"/>
    </location>
</feature>
<keyword evidence="1" id="KW-0472">Membrane</keyword>
<proteinExistence type="predicted"/>
<dbReference type="eggNOG" id="COG3152">
    <property type="taxonomic scope" value="Bacteria"/>
</dbReference>
<dbReference type="EMBL" id="CP002345">
    <property type="protein sequence ID" value="ADQ79040.1"/>
    <property type="molecule type" value="Genomic_DNA"/>
</dbReference>
<gene>
    <name evidence="2" type="ordered locus">Palpr_0889</name>
</gene>
<dbReference type="GO" id="GO:0005886">
    <property type="term" value="C:plasma membrane"/>
    <property type="evidence" value="ECO:0007669"/>
    <property type="project" value="TreeGrafter"/>
</dbReference>
<feature type="transmembrane region" description="Helical" evidence="1">
    <location>
        <begin position="49"/>
        <end position="67"/>
    </location>
</feature>
<keyword evidence="1" id="KW-1133">Transmembrane helix</keyword>
<dbReference type="InterPro" id="IPR008523">
    <property type="entry name" value="DUF805"/>
</dbReference>
<reference key="1">
    <citation type="submission" date="2010-11" db="EMBL/GenBank/DDBJ databases">
        <title>The complete genome of Paludibacter propionicigenes DSM 17365.</title>
        <authorList>
            <consortium name="US DOE Joint Genome Institute (JGI-PGF)"/>
            <person name="Lucas S."/>
            <person name="Copeland A."/>
            <person name="Lapidus A."/>
            <person name="Bruce D."/>
            <person name="Goodwin L."/>
            <person name="Pitluck S."/>
            <person name="Kyrpides N."/>
            <person name="Mavromatis K."/>
            <person name="Ivanova N."/>
            <person name="Munk A.C."/>
            <person name="Brettin T."/>
            <person name="Detter J.C."/>
            <person name="Han C."/>
            <person name="Tapia R."/>
            <person name="Land M."/>
            <person name="Hauser L."/>
            <person name="Markowitz V."/>
            <person name="Cheng J.-F."/>
            <person name="Hugenholtz P."/>
            <person name="Woyke T."/>
            <person name="Wu D."/>
            <person name="Gronow S."/>
            <person name="Wellnitz S."/>
            <person name="Brambilla E."/>
            <person name="Klenk H.-P."/>
            <person name="Eisen J.A."/>
        </authorList>
    </citation>
    <scope>NUCLEOTIDE SEQUENCE</scope>
    <source>
        <strain>WB4</strain>
    </source>
</reference>
<name>E4T2U6_PALPW</name>
<organism evidence="2 3">
    <name type="scientific">Paludibacter propionicigenes (strain DSM 17365 / JCM 13257 / WB4)</name>
    <dbReference type="NCBI Taxonomy" id="694427"/>
    <lineage>
        <taxon>Bacteria</taxon>
        <taxon>Pseudomonadati</taxon>
        <taxon>Bacteroidota</taxon>
        <taxon>Bacteroidia</taxon>
        <taxon>Bacteroidales</taxon>
        <taxon>Paludibacteraceae</taxon>
        <taxon>Paludibacter</taxon>
    </lineage>
</organism>
<dbReference type="HOGENOM" id="CLU_093674_4_1_10"/>
<reference evidence="2 3" key="2">
    <citation type="journal article" date="2011" name="Stand. Genomic Sci.">
        <title>Complete genome sequence of Paludibacter propionicigenes type strain (WB4).</title>
        <authorList>
            <person name="Gronow S."/>
            <person name="Munk C."/>
            <person name="Lapidus A."/>
            <person name="Nolan M."/>
            <person name="Lucas S."/>
            <person name="Hammon N."/>
            <person name="Deshpande S."/>
            <person name="Cheng J.F."/>
            <person name="Tapia R."/>
            <person name="Han C."/>
            <person name="Goodwin L."/>
            <person name="Pitluck S."/>
            <person name="Liolios K."/>
            <person name="Ivanova N."/>
            <person name="Mavromatis K."/>
            <person name="Mikhailova N."/>
            <person name="Pati A."/>
            <person name="Chen A."/>
            <person name="Palaniappan K."/>
            <person name="Land M."/>
            <person name="Hauser L."/>
            <person name="Chang Y.J."/>
            <person name="Jeffries C.D."/>
            <person name="Brambilla E."/>
            <person name="Rohde M."/>
            <person name="Goker M."/>
            <person name="Detter J.C."/>
            <person name="Woyke T."/>
            <person name="Bristow J."/>
            <person name="Eisen J.A."/>
            <person name="Markowitz V."/>
            <person name="Hugenholtz P."/>
            <person name="Kyrpides N.C."/>
            <person name="Klenk H.P."/>
        </authorList>
    </citation>
    <scope>NUCLEOTIDE SEQUENCE [LARGE SCALE GENOMIC DNA]</scope>
    <source>
        <strain evidence="3">DSM 17365 / JCM 13257 / WB4</strain>
    </source>
</reference>
<evidence type="ECO:0000256" key="1">
    <source>
        <dbReference type="SAM" id="Phobius"/>
    </source>
</evidence>
<protein>
    <recommendedName>
        <fullName evidence="4">DUF805 domain-containing protein</fullName>
    </recommendedName>
</protein>
<dbReference type="PANTHER" id="PTHR34980">
    <property type="entry name" value="INNER MEMBRANE PROTEIN-RELATED-RELATED"/>
    <property type="match status" value="1"/>
</dbReference>
<evidence type="ECO:0000313" key="2">
    <source>
        <dbReference type="EMBL" id="ADQ79040.1"/>
    </source>
</evidence>
<evidence type="ECO:0008006" key="4">
    <source>
        <dbReference type="Google" id="ProtNLM"/>
    </source>
</evidence>
<dbReference type="Pfam" id="PF05656">
    <property type="entry name" value="DUF805"/>
    <property type="match status" value="1"/>
</dbReference>
<dbReference type="Proteomes" id="UP000008718">
    <property type="component" value="Chromosome"/>
</dbReference>
<feature type="transmembrane region" description="Helical" evidence="1">
    <location>
        <begin position="23"/>
        <end position="43"/>
    </location>
</feature>
<keyword evidence="3" id="KW-1185">Reference proteome</keyword>
<evidence type="ECO:0000313" key="3">
    <source>
        <dbReference type="Proteomes" id="UP000008718"/>
    </source>
</evidence>
<dbReference type="PANTHER" id="PTHR34980:SF2">
    <property type="entry name" value="INNER MEMBRANE PROTEIN YHAH-RELATED"/>
    <property type="match status" value="1"/>
</dbReference>
<dbReference type="AlphaFoldDB" id="E4T2U6"/>
<dbReference type="KEGG" id="ppn:Palpr_0889"/>
<sequence length="119" mass="13779">MNYFLAVLKKYADFNGRARRSEYWYFVLFFFIFSIALVLFDFLLETYAVFYGLFSLSMIIPSIAVGVRRLHDIGKSGWMYMISFIPFIGAIWLLILFCKPGVEGSNEFGPDPKELAEAE</sequence>